<dbReference type="InterPro" id="IPR014284">
    <property type="entry name" value="RNA_pol_sigma-70_dom"/>
</dbReference>
<dbReference type="PANTHER" id="PTHR43133:SF25">
    <property type="entry name" value="RNA POLYMERASE SIGMA FACTOR RFAY-RELATED"/>
    <property type="match status" value="1"/>
</dbReference>
<name>A0A0N9I261_9PSEU</name>
<dbReference type="NCBIfam" id="TIGR02937">
    <property type="entry name" value="sigma70-ECF"/>
    <property type="match status" value="1"/>
</dbReference>
<proteinExistence type="inferred from homology"/>
<evidence type="ECO:0000259" key="6">
    <source>
        <dbReference type="Pfam" id="PF08281"/>
    </source>
</evidence>
<dbReference type="STRING" id="860235.AOZ06_50690"/>
<dbReference type="AlphaFoldDB" id="A0A0N9I261"/>
<keyword evidence="8" id="KW-1185">Reference proteome</keyword>
<dbReference type="KEGG" id="kphy:AOZ06_50690"/>
<dbReference type="GO" id="GO:0016987">
    <property type="term" value="F:sigma factor activity"/>
    <property type="evidence" value="ECO:0007669"/>
    <property type="project" value="UniProtKB-KW"/>
</dbReference>
<keyword evidence="2" id="KW-0805">Transcription regulation</keyword>
<dbReference type="Proteomes" id="UP000063699">
    <property type="component" value="Chromosome"/>
</dbReference>
<feature type="domain" description="RNA polymerase sigma factor 70 region 4 type 2" evidence="6">
    <location>
        <begin position="134"/>
        <end position="186"/>
    </location>
</feature>
<dbReference type="InterPro" id="IPR036388">
    <property type="entry name" value="WH-like_DNA-bd_sf"/>
</dbReference>
<dbReference type="RefSeq" id="WP_054295923.1">
    <property type="nucleotide sequence ID" value="NZ_CP012752.1"/>
</dbReference>
<evidence type="ECO:0000256" key="2">
    <source>
        <dbReference type="ARBA" id="ARBA00023015"/>
    </source>
</evidence>
<dbReference type="GO" id="GO:0003677">
    <property type="term" value="F:DNA binding"/>
    <property type="evidence" value="ECO:0007669"/>
    <property type="project" value="InterPro"/>
</dbReference>
<organism evidence="7 8">
    <name type="scientific">Kibdelosporangium phytohabitans</name>
    <dbReference type="NCBI Taxonomy" id="860235"/>
    <lineage>
        <taxon>Bacteria</taxon>
        <taxon>Bacillati</taxon>
        <taxon>Actinomycetota</taxon>
        <taxon>Actinomycetes</taxon>
        <taxon>Pseudonocardiales</taxon>
        <taxon>Pseudonocardiaceae</taxon>
        <taxon>Kibdelosporangium</taxon>
    </lineage>
</organism>
<dbReference type="PANTHER" id="PTHR43133">
    <property type="entry name" value="RNA POLYMERASE ECF-TYPE SIGMA FACTO"/>
    <property type="match status" value="1"/>
</dbReference>
<evidence type="ECO:0000256" key="4">
    <source>
        <dbReference type="ARBA" id="ARBA00023163"/>
    </source>
</evidence>
<accession>A0A0N9I261</accession>
<dbReference type="SUPFAM" id="SSF88659">
    <property type="entry name" value="Sigma3 and sigma4 domains of RNA polymerase sigma factors"/>
    <property type="match status" value="1"/>
</dbReference>
<evidence type="ECO:0000256" key="1">
    <source>
        <dbReference type="ARBA" id="ARBA00010641"/>
    </source>
</evidence>
<dbReference type="InterPro" id="IPR013324">
    <property type="entry name" value="RNA_pol_sigma_r3/r4-like"/>
</dbReference>
<dbReference type="Gene3D" id="1.10.1740.10">
    <property type="match status" value="1"/>
</dbReference>
<keyword evidence="3" id="KW-0731">Sigma factor</keyword>
<comment type="similarity">
    <text evidence="1">Belongs to the sigma-70 factor family. ECF subfamily.</text>
</comment>
<dbReference type="InterPro" id="IPR013249">
    <property type="entry name" value="RNA_pol_sigma70_r4_t2"/>
</dbReference>
<evidence type="ECO:0000313" key="7">
    <source>
        <dbReference type="EMBL" id="ALG14051.1"/>
    </source>
</evidence>
<dbReference type="EMBL" id="CP012752">
    <property type="protein sequence ID" value="ALG14051.1"/>
    <property type="molecule type" value="Genomic_DNA"/>
</dbReference>
<dbReference type="InterPro" id="IPR013325">
    <property type="entry name" value="RNA_pol_sigma_r2"/>
</dbReference>
<evidence type="ECO:0000313" key="8">
    <source>
        <dbReference type="Proteomes" id="UP000063699"/>
    </source>
</evidence>
<dbReference type="OrthoDB" id="5518337at2"/>
<dbReference type="Gene3D" id="1.10.10.10">
    <property type="entry name" value="Winged helix-like DNA-binding domain superfamily/Winged helix DNA-binding domain"/>
    <property type="match status" value="1"/>
</dbReference>
<feature type="domain" description="RNA polymerase sigma-70 region 2" evidence="5">
    <location>
        <begin position="35"/>
        <end position="103"/>
    </location>
</feature>
<keyword evidence="4" id="KW-0804">Transcription</keyword>
<evidence type="ECO:0000259" key="5">
    <source>
        <dbReference type="Pfam" id="PF04542"/>
    </source>
</evidence>
<protein>
    <submittedName>
        <fullName evidence="7">RNA polymerase subunit sigma-70</fullName>
    </submittedName>
</protein>
<dbReference type="InterPro" id="IPR007627">
    <property type="entry name" value="RNA_pol_sigma70_r2"/>
</dbReference>
<reference evidence="7 8" key="1">
    <citation type="submission" date="2015-07" db="EMBL/GenBank/DDBJ databases">
        <title>Genome sequencing of Kibdelosporangium phytohabitans.</title>
        <authorList>
            <person name="Qin S."/>
            <person name="Xing K."/>
        </authorList>
    </citation>
    <scope>NUCLEOTIDE SEQUENCE [LARGE SCALE GENOMIC DNA]</scope>
    <source>
        <strain evidence="7 8">KLBMP1111</strain>
    </source>
</reference>
<gene>
    <name evidence="7" type="ORF">AOZ06_50690</name>
</gene>
<dbReference type="Pfam" id="PF04542">
    <property type="entry name" value="Sigma70_r2"/>
    <property type="match status" value="1"/>
</dbReference>
<dbReference type="SUPFAM" id="SSF88946">
    <property type="entry name" value="Sigma2 domain of RNA polymerase sigma factors"/>
    <property type="match status" value="1"/>
</dbReference>
<evidence type="ECO:0000256" key="3">
    <source>
        <dbReference type="ARBA" id="ARBA00023082"/>
    </source>
</evidence>
<dbReference type="InterPro" id="IPR039425">
    <property type="entry name" value="RNA_pol_sigma-70-like"/>
</dbReference>
<dbReference type="GO" id="GO:0006352">
    <property type="term" value="P:DNA-templated transcription initiation"/>
    <property type="evidence" value="ECO:0007669"/>
    <property type="project" value="InterPro"/>
</dbReference>
<sequence>MTIAEGATVRIPPGDTAVPDSALWRQADEAAFGALFERHIDAVWKYCYRLTASPALAEDLAAETFCIAWRKRSSVMLVRDSALPWLYTVAGNLARTEHRRLSRFSRALRRVPLEVVPDHADQVTDQQADAQRLRLVLAAIAELPRSEHRAVELCLLGDVSVADAAELLGVTESTVRATLSRARARLRAKLEETS</sequence>
<dbReference type="Pfam" id="PF08281">
    <property type="entry name" value="Sigma70_r4_2"/>
    <property type="match status" value="1"/>
</dbReference>